<proteinExistence type="predicted"/>
<dbReference type="PANTHER" id="PTHR43792:SF1">
    <property type="entry name" value="N-ACETYLTRANSFERASE DOMAIN-CONTAINING PROTEIN"/>
    <property type="match status" value="1"/>
</dbReference>
<accession>A0A5D0XL30</accession>
<dbReference type="InterPro" id="IPR000182">
    <property type="entry name" value="GNAT_dom"/>
</dbReference>
<dbReference type="Proteomes" id="UP000323410">
    <property type="component" value="Unassembled WGS sequence"/>
</dbReference>
<name>A0A5D0XL30_9MICC</name>
<dbReference type="OrthoDB" id="9795206at2"/>
<dbReference type="PROSITE" id="PS51186">
    <property type="entry name" value="GNAT"/>
    <property type="match status" value="1"/>
</dbReference>
<dbReference type="AlphaFoldDB" id="A0A5D0XL30"/>
<comment type="caution">
    <text evidence="2">The sequence shown here is derived from an EMBL/GenBank/DDBJ whole genome shotgun (WGS) entry which is preliminary data.</text>
</comment>
<dbReference type="Pfam" id="PF13302">
    <property type="entry name" value="Acetyltransf_3"/>
    <property type="match status" value="1"/>
</dbReference>
<dbReference type="InterPro" id="IPR016181">
    <property type="entry name" value="Acyl_CoA_acyltransferase"/>
</dbReference>
<keyword evidence="2" id="KW-0808">Transferase</keyword>
<evidence type="ECO:0000313" key="2">
    <source>
        <dbReference type="EMBL" id="TYC96621.1"/>
    </source>
</evidence>
<evidence type="ECO:0000313" key="3">
    <source>
        <dbReference type="Proteomes" id="UP000323410"/>
    </source>
</evidence>
<dbReference type="SUPFAM" id="SSF55729">
    <property type="entry name" value="Acyl-CoA N-acyltransferases (Nat)"/>
    <property type="match status" value="1"/>
</dbReference>
<sequence length="174" mass="19241">MTPPALRLRPLQHADAAVLAAWGEDTTFCQHTGWTVTSRVALHDFWVRQVEYSPGELIRLAVEDADDDLVGYVDLHGSTSGEKELGFVIGPSYRWGQGLGQRAARAGIAHGFNELALNCIWSEALVANTASVRILRSLGMQETGTGGPGVFLGEESYYLQFRTRRTEWTGYLER</sequence>
<dbReference type="EMBL" id="VSLD01000010">
    <property type="protein sequence ID" value="TYC96621.1"/>
    <property type="molecule type" value="Genomic_DNA"/>
</dbReference>
<evidence type="ECO:0000259" key="1">
    <source>
        <dbReference type="PROSITE" id="PS51186"/>
    </source>
</evidence>
<dbReference type="RefSeq" id="WP_148601750.1">
    <property type="nucleotide sequence ID" value="NZ_VSLD01000010.1"/>
</dbReference>
<gene>
    <name evidence="2" type="ORF">FQ377_13615</name>
</gene>
<keyword evidence="3" id="KW-1185">Reference proteome</keyword>
<dbReference type="GO" id="GO:0016747">
    <property type="term" value="F:acyltransferase activity, transferring groups other than amino-acyl groups"/>
    <property type="evidence" value="ECO:0007669"/>
    <property type="project" value="InterPro"/>
</dbReference>
<organism evidence="2 3">
    <name type="scientific">Arthrobacter echini</name>
    <dbReference type="NCBI Taxonomy" id="1529066"/>
    <lineage>
        <taxon>Bacteria</taxon>
        <taxon>Bacillati</taxon>
        <taxon>Actinomycetota</taxon>
        <taxon>Actinomycetes</taxon>
        <taxon>Micrococcales</taxon>
        <taxon>Micrococcaceae</taxon>
        <taxon>Arthrobacter</taxon>
    </lineage>
</organism>
<feature type="domain" description="N-acetyltransferase" evidence="1">
    <location>
        <begin position="6"/>
        <end position="164"/>
    </location>
</feature>
<dbReference type="PANTHER" id="PTHR43792">
    <property type="entry name" value="GNAT FAMILY, PUTATIVE (AFU_ORTHOLOGUE AFUA_3G00765)-RELATED-RELATED"/>
    <property type="match status" value="1"/>
</dbReference>
<dbReference type="InterPro" id="IPR051531">
    <property type="entry name" value="N-acetyltransferase"/>
</dbReference>
<protein>
    <submittedName>
        <fullName evidence="2">GNAT family N-acetyltransferase</fullName>
    </submittedName>
</protein>
<reference evidence="2 3" key="1">
    <citation type="submission" date="2019-08" db="EMBL/GenBank/DDBJ databases">
        <title>Genone of Arthrobacter echini P9.</title>
        <authorList>
            <person name="Bowman J.P."/>
        </authorList>
    </citation>
    <scope>NUCLEOTIDE SEQUENCE [LARGE SCALE GENOMIC DNA]</scope>
    <source>
        <strain evidence="2 3">P9</strain>
    </source>
</reference>
<dbReference type="Gene3D" id="3.40.630.30">
    <property type="match status" value="1"/>
</dbReference>